<dbReference type="Proteomes" id="UP001500416">
    <property type="component" value="Unassembled WGS sequence"/>
</dbReference>
<sequence>MAPLASQPTNPTGTVVSPGAPDSAGITPVTTHAVTALQALRAYPSISLLARTRPGPVMHPEDLATLRTLAGQARQRLAAEHMTNPRPLLDALDTMIRDAAGRPTDQAVALFASAAHSRRFDLPIPVVDRCVIDPTFATRDLVRALRHTPRHTVLLLSTDHARLLHGHGTTLVPAPGSAFPARRRTDGRHAGRGAEKPIEFLRRVDRALGAALRRYPMPLLLVAAEPTAGNFRRLSRNTTRLAGLVKGNHLTTPTDTLVDLISPVLRDHLRSRAQQALDLIEQRTAEGPTPTSSTTPSTNSSKSCSAGAAGSPCSNPESYPTAPTSH</sequence>
<feature type="compositionally biased region" description="Polar residues" evidence="1">
    <location>
        <begin position="317"/>
        <end position="326"/>
    </location>
</feature>
<dbReference type="InterPro" id="IPR041289">
    <property type="entry name" value="Bact_RF_family3"/>
</dbReference>
<feature type="region of interest" description="Disordered" evidence="1">
    <location>
        <begin position="281"/>
        <end position="326"/>
    </location>
</feature>
<name>A0ABN0TXH0_9PSEU</name>
<evidence type="ECO:0000313" key="3">
    <source>
        <dbReference type="Proteomes" id="UP001500416"/>
    </source>
</evidence>
<keyword evidence="3" id="KW-1185">Reference proteome</keyword>
<comment type="caution">
    <text evidence="2">The sequence shown here is derived from an EMBL/GenBank/DDBJ whole genome shotgun (WGS) entry which is preliminary data.</text>
</comment>
<evidence type="ECO:0000256" key="1">
    <source>
        <dbReference type="SAM" id="MobiDB-lite"/>
    </source>
</evidence>
<reference evidence="2 3" key="1">
    <citation type="journal article" date="2019" name="Int. J. Syst. Evol. Microbiol.">
        <title>The Global Catalogue of Microorganisms (GCM) 10K type strain sequencing project: providing services to taxonomists for standard genome sequencing and annotation.</title>
        <authorList>
            <consortium name="The Broad Institute Genomics Platform"/>
            <consortium name="The Broad Institute Genome Sequencing Center for Infectious Disease"/>
            <person name="Wu L."/>
            <person name="Ma J."/>
        </authorList>
    </citation>
    <scope>NUCLEOTIDE SEQUENCE [LARGE SCALE GENOMIC DNA]</scope>
    <source>
        <strain evidence="2 3">JCM 3380</strain>
    </source>
</reference>
<feature type="region of interest" description="Disordered" evidence="1">
    <location>
        <begin position="1"/>
        <end position="23"/>
    </location>
</feature>
<evidence type="ECO:0000313" key="2">
    <source>
        <dbReference type="EMBL" id="GAA0232644.1"/>
    </source>
</evidence>
<protein>
    <submittedName>
        <fullName evidence="2">Uncharacterized protein</fullName>
    </submittedName>
</protein>
<dbReference type="EMBL" id="BAAABU010000006">
    <property type="protein sequence ID" value="GAA0232644.1"/>
    <property type="molecule type" value="Genomic_DNA"/>
</dbReference>
<proteinExistence type="predicted"/>
<feature type="compositionally biased region" description="Polar residues" evidence="1">
    <location>
        <begin position="1"/>
        <end position="15"/>
    </location>
</feature>
<accession>A0ABN0TXH0</accession>
<feature type="compositionally biased region" description="Low complexity" evidence="1">
    <location>
        <begin position="288"/>
        <end position="316"/>
    </location>
</feature>
<gene>
    <name evidence="2" type="ORF">GCM10010492_34260</name>
</gene>
<organism evidence="2 3">
    <name type="scientific">Saccharothrix mutabilis subsp. mutabilis</name>
    <dbReference type="NCBI Taxonomy" id="66855"/>
    <lineage>
        <taxon>Bacteria</taxon>
        <taxon>Bacillati</taxon>
        <taxon>Actinomycetota</taxon>
        <taxon>Actinomycetes</taxon>
        <taxon>Pseudonocardiales</taxon>
        <taxon>Pseudonocardiaceae</taxon>
        <taxon>Saccharothrix</taxon>
    </lineage>
</organism>
<dbReference type="Pfam" id="PF18845">
    <property type="entry name" value="baeRF_family3"/>
    <property type="match status" value="1"/>
</dbReference>